<feature type="region of interest" description="Disordered" evidence="2">
    <location>
        <begin position="763"/>
        <end position="788"/>
    </location>
</feature>
<dbReference type="PROSITE" id="PS51043">
    <property type="entry name" value="DDHD"/>
    <property type="match status" value="1"/>
</dbReference>
<dbReference type="GO" id="GO:0005737">
    <property type="term" value="C:cytoplasm"/>
    <property type="evidence" value="ECO:0007669"/>
    <property type="project" value="TreeGrafter"/>
</dbReference>
<dbReference type="AlphaFoldDB" id="A0A2G5UPB7"/>
<reference evidence="5" key="1">
    <citation type="submission" date="2017-10" db="EMBL/GenBank/DDBJ databases">
        <title>Rapid genome shrinkage in a self-fertile nematode reveals novel sperm competition proteins.</title>
        <authorList>
            <person name="Yin D."/>
            <person name="Schwarz E.M."/>
            <person name="Thomas C.G."/>
            <person name="Felde R.L."/>
            <person name="Korf I.F."/>
            <person name="Cutter A.D."/>
            <person name="Schartner C.M."/>
            <person name="Ralston E.J."/>
            <person name="Meyer B.J."/>
            <person name="Haag E.S."/>
        </authorList>
    </citation>
    <scope>NUCLEOTIDE SEQUENCE [LARGE SCALE GENOMIC DNA]</scope>
    <source>
        <strain evidence="5">JU1422</strain>
    </source>
</reference>
<name>A0A2G5UPB7_9PELO</name>
<comment type="similarity">
    <text evidence="1">Belongs to the PA-PLA1 family.</text>
</comment>
<dbReference type="GO" id="GO:0046872">
    <property type="term" value="F:metal ion binding"/>
    <property type="evidence" value="ECO:0007669"/>
    <property type="project" value="InterPro"/>
</dbReference>
<evidence type="ECO:0000259" key="3">
    <source>
        <dbReference type="PROSITE" id="PS51043"/>
    </source>
</evidence>
<dbReference type="Proteomes" id="UP000230233">
    <property type="component" value="Chromosome III"/>
</dbReference>
<feature type="region of interest" description="Disordered" evidence="2">
    <location>
        <begin position="34"/>
        <end position="58"/>
    </location>
</feature>
<dbReference type="STRING" id="1611254.A0A2G5UPB7"/>
<evidence type="ECO:0000313" key="5">
    <source>
        <dbReference type="Proteomes" id="UP000230233"/>
    </source>
</evidence>
<dbReference type="PANTHER" id="PTHR23509">
    <property type="entry name" value="PA-PL1 PHOSPHOLIPASE FAMILY"/>
    <property type="match status" value="1"/>
</dbReference>
<dbReference type="GO" id="GO:0004620">
    <property type="term" value="F:phospholipase activity"/>
    <property type="evidence" value="ECO:0007669"/>
    <property type="project" value="TreeGrafter"/>
</dbReference>
<organism evidence="4 5">
    <name type="scientific">Caenorhabditis nigoni</name>
    <dbReference type="NCBI Taxonomy" id="1611254"/>
    <lineage>
        <taxon>Eukaryota</taxon>
        <taxon>Metazoa</taxon>
        <taxon>Ecdysozoa</taxon>
        <taxon>Nematoda</taxon>
        <taxon>Chromadorea</taxon>
        <taxon>Rhabditida</taxon>
        <taxon>Rhabditina</taxon>
        <taxon>Rhabditomorpha</taxon>
        <taxon>Rhabditoidea</taxon>
        <taxon>Rhabditidae</taxon>
        <taxon>Peloderinae</taxon>
        <taxon>Caenorhabditis</taxon>
    </lineage>
</organism>
<dbReference type="Pfam" id="PF02862">
    <property type="entry name" value="DDHD"/>
    <property type="match status" value="1"/>
</dbReference>
<dbReference type="InterPro" id="IPR058055">
    <property type="entry name" value="PA-PLA1"/>
</dbReference>
<feature type="domain" description="DDHD" evidence="3">
    <location>
        <begin position="546"/>
        <end position="699"/>
    </location>
</feature>
<evidence type="ECO:0000256" key="2">
    <source>
        <dbReference type="SAM" id="MobiDB-lite"/>
    </source>
</evidence>
<comment type="caution">
    <text evidence="4">The sequence shown here is derived from an EMBL/GenBank/DDBJ whole genome shotgun (WGS) entry which is preliminary data.</text>
</comment>
<keyword evidence="5" id="KW-1185">Reference proteome</keyword>
<gene>
    <name evidence="4" type="primary">Cnig_chr_III.g8755</name>
    <name evidence="4" type="ORF">B9Z55_008755</name>
</gene>
<feature type="region of interest" description="Disordered" evidence="2">
    <location>
        <begin position="514"/>
        <end position="544"/>
    </location>
</feature>
<dbReference type="PANTHER" id="PTHR23509:SF10">
    <property type="entry name" value="LD21067P"/>
    <property type="match status" value="1"/>
</dbReference>
<dbReference type="InterPro" id="IPR004177">
    <property type="entry name" value="DDHD_dom"/>
</dbReference>
<proteinExistence type="inferred from homology"/>
<evidence type="ECO:0000313" key="4">
    <source>
        <dbReference type="EMBL" id="PIC41283.1"/>
    </source>
</evidence>
<dbReference type="OrthoDB" id="431378at2759"/>
<protein>
    <recommendedName>
        <fullName evidence="3">DDHD domain-containing protein</fullName>
    </recommendedName>
</protein>
<evidence type="ECO:0000256" key="1">
    <source>
        <dbReference type="ARBA" id="ARBA00038464"/>
    </source>
</evidence>
<sequence length="788" mass="90297">MSQSGEVEEIQDPAVHDAEVQELKERLETLNAVSPRIGNDAPIQQAEVPPPSAEKVEEEGDILTEPQADAIRADQEAGVPQIRTQTEPEAPVVSENVYQYRPVPFKKVRWFYQEKLDGPIHPLSDHDSILLEVKWRCNNGNVDTEVRDFALSIKDAYTFRPATDLSKRRNSVIDENYDDPYTTILIHHRLYRANTKTKEAYPLYWNRDKIDEMNEMKEPIEMKEPNEMKEPKEINEIHLIRGVYMINGQPIDSDLAERIENAKTKDEVKYGVWYHLAKDKCEAKGKIVFYKNGQIDVKLKDTVQMLENYSPEAKWDPNHANVGHLVFATHGIWNDGNPQGIVESAKLLNRGINQKTEPGQGVVVIPIHWRTGLRKHDCPPSKIIPKMVKMGKFLSSIPLVNEQIKKYIEDVQKYECKECAPMIRKVVITKIKEMHAKFQHWNPTFKGTVSLLGHSLGSVICYDILTMEDDLLKPKEDDLLKPKEDDLLKPKEDDLLKPKEDDLLKPKEDDLLKPKEDDLLKPKEDDLLKPKEDDQPEPKEDDLLKPWPKMEKFFAIGSPLATFIDDRGDEAKTVFRNAVKNMDVYNIFHRKDTIADRLERIIHSDNEKEPPVTLSSHPVTIHASASGSAATSRVLNAGFRVASYIKKPIGGSVDHHEREPLQNKIDHEVEELPNKNCDYHTCYWYHDCLYRLVATVFARHDELYLKRDDGGDNESQKTSDHDSLVVEKFSTGENGQIVETEGTFEAKEDNNCVVSKLDAEEFKPYSSGNQQNDSEKRGRTRSLNSLFC</sequence>
<dbReference type="EMBL" id="PDUG01000003">
    <property type="protein sequence ID" value="PIC41283.1"/>
    <property type="molecule type" value="Genomic_DNA"/>
</dbReference>
<accession>A0A2G5UPB7</accession>